<keyword evidence="7" id="KW-1185">Reference proteome</keyword>
<feature type="domain" description="CheB-type methylesterase" evidence="5">
    <location>
        <begin position="368"/>
        <end position="558"/>
    </location>
</feature>
<dbReference type="PANTHER" id="PTHR42872:SF6">
    <property type="entry name" value="PROTEIN-GLUTAMATE METHYLESTERASE_PROTEIN-GLUTAMINE GLUTAMINASE"/>
    <property type="match status" value="1"/>
</dbReference>
<evidence type="ECO:0000256" key="2">
    <source>
        <dbReference type="ARBA" id="ARBA00039140"/>
    </source>
</evidence>
<dbReference type="Pfam" id="PF01339">
    <property type="entry name" value="CheB_methylest"/>
    <property type="match status" value="2"/>
</dbReference>
<feature type="active site" evidence="4">
    <location>
        <position position="39"/>
    </location>
</feature>
<evidence type="ECO:0000313" key="6">
    <source>
        <dbReference type="EMBL" id="PSF37849.1"/>
    </source>
</evidence>
<comment type="caution">
    <text evidence="6">The sequence shown here is derived from an EMBL/GenBank/DDBJ whole genome shotgun (WGS) entry which is preliminary data.</text>
</comment>
<reference evidence="6 7" key="1">
    <citation type="submission" date="2018-03" db="EMBL/GenBank/DDBJ databases">
        <title>The ancient ancestry and fast evolution of plastids.</title>
        <authorList>
            <person name="Moore K.R."/>
            <person name="Magnabosco C."/>
            <person name="Momper L."/>
            <person name="Gold D.A."/>
            <person name="Bosak T."/>
            <person name="Fournier G.P."/>
        </authorList>
    </citation>
    <scope>NUCLEOTIDE SEQUENCE [LARGE SCALE GENOMIC DNA]</scope>
    <source>
        <strain evidence="6 7">CCALA 016</strain>
    </source>
</reference>
<sequence>MQNHDILVIGASAGGVEALKQLVQALPKDIPATIFVVVHIPAKSRSRLPEILNRFGTLKAFHPKDGDKITQGCIYVAPPDYHLIIKNGYVRIAKGPKENNTRPAIDVLFRTAARVYGPRVVAVVLSGTLDDGTAGLIAVEQRGGITMVQNPEEAMFDGMPKNAIENDHVKYILNIAEIAPVLMKLANQPIQTEEVEAVSDEMEMETDMAELELEAMQSNTRPGTPSPFACPECGGVLWEIVDDKLVRYRCRTGHAFSPHTLINSQSEQLEEAFWTALRALEEKAALTVKMAQQAQKNNRPYSAQRFQQQSQDASQRASLVRQLLLRDEGNENLSTINNELIMNGNGQIEWSEDELVEDKTNNSLNSNKKPNFQVIALCASAGGIRALAEILSDLKADFPAAITIVQHIARQYPSQLANILSRSTELKVKQAESGDILAPGNVYIAPPDQHLLVNPDQTLSLSHAELVNFLRPSGDLLLESLAASFKEQAIAVILTGTGSDGAMGIQAIKKMNGFVIAQDKTTAEHYGMPKAAINTECVDQIVPLHEIATLLVNLVTKYQPT</sequence>
<reference evidence="6 7" key="2">
    <citation type="submission" date="2018-03" db="EMBL/GenBank/DDBJ databases">
        <authorList>
            <person name="Keele B.F."/>
        </authorList>
    </citation>
    <scope>NUCLEOTIDE SEQUENCE [LARGE SCALE GENOMIC DNA]</scope>
    <source>
        <strain evidence="6 7">CCALA 016</strain>
    </source>
</reference>
<proteinExistence type="predicted"/>
<name>A0A2T1LZJ8_9CHRO</name>
<dbReference type="GO" id="GO:0006935">
    <property type="term" value="P:chemotaxis"/>
    <property type="evidence" value="ECO:0007669"/>
    <property type="project" value="UniProtKB-UniRule"/>
</dbReference>
<gene>
    <name evidence="6" type="ORF">C7H19_07645</name>
</gene>
<dbReference type="GO" id="GO:0008984">
    <property type="term" value="F:protein-glutamate methylesterase activity"/>
    <property type="evidence" value="ECO:0007669"/>
    <property type="project" value="UniProtKB-EC"/>
</dbReference>
<feature type="active site" evidence="4">
    <location>
        <position position="380"/>
    </location>
</feature>
<evidence type="ECO:0000256" key="4">
    <source>
        <dbReference type="PROSITE-ProRule" id="PRU00050"/>
    </source>
</evidence>
<protein>
    <recommendedName>
        <fullName evidence="2">protein-glutamate methylesterase</fullName>
        <ecNumber evidence="2">3.1.1.61</ecNumber>
    </recommendedName>
</protein>
<dbReference type="OrthoDB" id="9793421at2"/>
<feature type="active site" evidence="4">
    <location>
        <position position="407"/>
    </location>
</feature>
<dbReference type="PANTHER" id="PTHR42872">
    <property type="entry name" value="PROTEIN-GLUTAMATE METHYLESTERASE/PROTEIN-GLUTAMINE GLUTAMINASE"/>
    <property type="match status" value="1"/>
</dbReference>
<dbReference type="Gene3D" id="3.40.50.180">
    <property type="entry name" value="Methylesterase CheB, C-terminal domain"/>
    <property type="match status" value="2"/>
</dbReference>
<keyword evidence="1 4" id="KW-0378">Hydrolase</keyword>
<dbReference type="InterPro" id="IPR000673">
    <property type="entry name" value="Sig_transdc_resp-reg_Me-estase"/>
</dbReference>
<dbReference type="CDD" id="cd16433">
    <property type="entry name" value="CheB"/>
    <property type="match status" value="2"/>
</dbReference>
<dbReference type="RefSeq" id="WP_106456290.1">
    <property type="nucleotide sequence ID" value="NZ_PXOH01000006.1"/>
</dbReference>
<organism evidence="6 7">
    <name type="scientific">Aphanothece hegewaldii CCALA 016</name>
    <dbReference type="NCBI Taxonomy" id="2107694"/>
    <lineage>
        <taxon>Bacteria</taxon>
        <taxon>Bacillati</taxon>
        <taxon>Cyanobacteriota</taxon>
        <taxon>Cyanophyceae</taxon>
        <taxon>Oscillatoriophycideae</taxon>
        <taxon>Chroococcales</taxon>
        <taxon>Aphanothecaceae</taxon>
        <taxon>Aphanothece</taxon>
    </lineage>
</organism>
<feature type="active site" evidence="4">
    <location>
        <position position="500"/>
    </location>
</feature>
<dbReference type="GO" id="GO:0005737">
    <property type="term" value="C:cytoplasm"/>
    <property type="evidence" value="ECO:0007669"/>
    <property type="project" value="InterPro"/>
</dbReference>
<dbReference type="GO" id="GO:0000156">
    <property type="term" value="F:phosphorelay response regulator activity"/>
    <property type="evidence" value="ECO:0007669"/>
    <property type="project" value="InterPro"/>
</dbReference>
<feature type="domain" description="CheB-type methylesterase" evidence="5">
    <location>
        <begin position="1"/>
        <end position="189"/>
    </location>
</feature>
<evidence type="ECO:0000259" key="5">
    <source>
        <dbReference type="PROSITE" id="PS50122"/>
    </source>
</evidence>
<evidence type="ECO:0000256" key="1">
    <source>
        <dbReference type="ARBA" id="ARBA00022801"/>
    </source>
</evidence>
<dbReference type="Proteomes" id="UP000239001">
    <property type="component" value="Unassembled WGS sequence"/>
</dbReference>
<feature type="active site" evidence="4">
    <location>
        <position position="131"/>
    </location>
</feature>
<dbReference type="SUPFAM" id="SSF52738">
    <property type="entry name" value="Methylesterase CheB, C-terminal domain"/>
    <property type="match status" value="2"/>
</dbReference>
<evidence type="ECO:0000256" key="3">
    <source>
        <dbReference type="ARBA" id="ARBA00048267"/>
    </source>
</evidence>
<dbReference type="AlphaFoldDB" id="A0A2T1LZJ8"/>
<dbReference type="EMBL" id="PXOH01000006">
    <property type="protein sequence ID" value="PSF37849.1"/>
    <property type="molecule type" value="Genomic_DNA"/>
</dbReference>
<feature type="active site" evidence="4">
    <location>
        <position position="12"/>
    </location>
</feature>
<accession>A0A2T1LZJ8</accession>
<evidence type="ECO:0000313" key="7">
    <source>
        <dbReference type="Proteomes" id="UP000239001"/>
    </source>
</evidence>
<dbReference type="EC" id="3.1.1.61" evidence="2"/>
<keyword evidence="4" id="KW-0145">Chemotaxis</keyword>
<dbReference type="InterPro" id="IPR035909">
    <property type="entry name" value="CheB_C"/>
</dbReference>
<comment type="catalytic activity">
    <reaction evidence="3">
        <text>[protein]-L-glutamate 5-O-methyl ester + H2O = L-glutamyl-[protein] + methanol + H(+)</text>
        <dbReference type="Rhea" id="RHEA:23236"/>
        <dbReference type="Rhea" id="RHEA-COMP:10208"/>
        <dbReference type="Rhea" id="RHEA-COMP:10311"/>
        <dbReference type="ChEBI" id="CHEBI:15377"/>
        <dbReference type="ChEBI" id="CHEBI:15378"/>
        <dbReference type="ChEBI" id="CHEBI:17790"/>
        <dbReference type="ChEBI" id="CHEBI:29973"/>
        <dbReference type="ChEBI" id="CHEBI:82795"/>
        <dbReference type="EC" id="3.1.1.61"/>
    </reaction>
</comment>
<dbReference type="PROSITE" id="PS50122">
    <property type="entry name" value="CHEB"/>
    <property type="match status" value="2"/>
</dbReference>